<name>A0A1B1SD06_9BACT</name>
<evidence type="ECO:0000259" key="2">
    <source>
        <dbReference type="Pfam" id="PF00149"/>
    </source>
</evidence>
<dbReference type="GO" id="GO:0016020">
    <property type="term" value="C:membrane"/>
    <property type="evidence" value="ECO:0007669"/>
    <property type="project" value="GOC"/>
</dbReference>
<dbReference type="Gene3D" id="2.60.40.380">
    <property type="entry name" value="Purple acid phosphatase-like, N-terminal"/>
    <property type="match status" value="1"/>
</dbReference>
<accession>A0A1Z2XKP4</accession>
<proteinExistence type="predicted"/>
<dbReference type="SUPFAM" id="SSF56219">
    <property type="entry name" value="DNase I-like"/>
    <property type="match status" value="1"/>
</dbReference>
<evidence type="ECO:0000313" key="5">
    <source>
        <dbReference type="EMBL" id="ANU64712.2"/>
    </source>
</evidence>
<dbReference type="Proteomes" id="UP000186351">
    <property type="component" value="Chromosome"/>
</dbReference>
<keyword evidence="5" id="KW-0378">Hydrolase</keyword>
<dbReference type="Gene3D" id="3.60.10.10">
    <property type="entry name" value="Endonuclease/exonuclease/phosphatase"/>
    <property type="match status" value="1"/>
</dbReference>
<dbReference type="KEGG" id="pary:A4V02_02290"/>
<feature type="domain" description="Calcineurin-like phosphoesterase" evidence="2">
    <location>
        <begin position="373"/>
        <end position="566"/>
    </location>
</feature>
<dbReference type="SUPFAM" id="SSF49363">
    <property type="entry name" value="Purple acid phosphatase, N-terminal domain"/>
    <property type="match status" value="1"/>
</dbReference>
<reference evidence="6" key="1">
    <citation type="submission" date="2016-04" db="EMBL/GenBank/DDBJ databases">
        <title>Complete Genome Sequences of Twelve Strains of a Stable Defined Moderately Diverse Mouse Microbiota 2 (sDMDMm2).</title>
        <authorList>
            <person name="Uchimura Y."/>
            <person name="Wyss M."/>
            <person name="Brugiroux S."/>
            <person name="Limenitakis J.P."/>
            <person name="Stecher B."/>
            <person name="McCoy K.D."/>
            <person name="Macpherson A.J."/>
        </authorList>
    </citation>
    <scope>NUCLEOTIDE SEQUENCE [LARGE SCALE GENOMIC DNA]</scope>
    <source>
        <strain evidence="6">YL27</strain>
    </source>
</reference>
<dbReference type="STRING" id="1796646.A4V02_02290"/>
<dbReference type="SUPFAM" id="SSF56300">
    <property type="entry name" value="Metallo-dependent phosphatases"/>
    <property type="match status" value="1"/>
</dbReference>
<dbReference type="Pfam" id="PF00149">
    <property type="entry name" value="Metallophos"/>
    <property type="match status" value="1"/>
</dbReference>
<dbReference type="InterPro" id="IPR015914">
    <property type="entry name" value="PAPs_N"/>
</dbReference>
<dbReference type="Gene3D" id="3.60.21.10">
    <property type="match status" value="1"/>
</dbReference>
<sequence>MCKFSIIQRFTVAVIMAIAFLTISQGAEARDIRMMSYNIRNATGLDGKIDTRRIASVIDSVAPDVVAIQEIDSITGRSHGRNLLAEIAGYAGMRHVYAPAIDFDGGKYGIGIICKEKPIKEIRVALPGREEHRALLAVEFKDYIFACTHLSLTEQDRLASLTRIDSVASLSDKPFFIAGDFNSHPGDRFMERFTKKFDILSTTEEMSFPADKPVELLDYIAVKKGTPEIAGTRKSNVVEEPVASDHRPVYACVTMKQRHDKIIRVKPYLQNPTDGGITVMWQTSVPSTGVVEYGTSPDSMTRERTLLDGQADWGTMHKVRLSGLKPGRKYYYRVISREILRYGAYRKTFGDSATSELKSFTLPSPASTDFTAIVFNDLHQHSETFKALCKHIKKVDYDFVVFNGDCIDDPQSHAQATRFLKELNKGVGADSVPVFYIRGNHEIRGAFSTGLRDLFDYAGGKVYSAFNWGDTRFVILDCGEDKPDTTSVYYGMNDFTRLRQDQVQFLKEELKTKEFKKSGKKVLLHHAPVYGLDVSYTDYNPCLEMWGPILEKAPFDVAINAHTHKYAFHPRGSRGNNYPVVVGGGYKMDSATVMILSRKGSELRLKVLNTKGDVLLDKLM</sequence>
<evidence type="ECO:0000256" key="1">
    <source>
        <dbReference type="ARBA" id="ARBA00022729"/>
    </source>
</evidence>
<feature type="domain" description="Endonuclease/exonuclease/phosphatase" evidence="3">
    <location>
        <begin position="35"/>
        <end position="246"/>
    </location>
</feature>
<dbReference type="GO" id="GO:0046872">
    <property type="term" value="F:metal ion binding"/>
    <property type="evidence" value="ECO:0007669"/>
    <property type="project" value="InterPro"/>
</dbReference>
<dbReference type="PANTHER" id="PTHR14859:SF15">
    <property type="entry name" value="ENDONUCLEASE_EXONUCLEASE_PHOSPHATASE DOMAIN-CONTAINING PROTEIN"/>
    <property type="match status" value="1"/>
</dbReference>
<dbReference type="InterPro" id="IPR005135">
    <property type="entry name" value="Endo/exonuclease/phosphatase"/>
</dbReference>
<organism evidence="5 6">
    <name type="scientific">Muribaculum intestinale</name>
    <dbReference type="NCBI Taxonomy" id="1796646"/>
    <lineage>
        <taxon>Bacteria</taxon>
        <taxon>Pseudomonadati</taxon>
        <taxon>Bacteroidota</taxon>
        <taxon>Bacteroidia</taxon>
        <taxon>Bacteroidales</taxon>
        <taxon>Muribaculaceae</taxon>
        <taxon>Muribaculum</taxon>
    </lineage>
</organism>
<keyword evidence="1" id="KW-0732">Signal</keyword>
<keyword evidence="5" id="KW-0540">Nuclease</keyword>
<dbReference type="InterPro" id="IPR036691">
    <property type="entry name" value="Endo/exonu/phosph_ase_sf"/>
</dbReference>
<dbReference type="Pfam" id="PF03372">
    <property type="entry name" value="Exo_endo_phos"/>
    <property type="match status" value="1"/>
</dbReference>
<dbReference type="AlphaFoldDB" id="A0A1B1SD06"/>
<gene>
    <name evidence="5" type="ORF">A4V02_02290</name>
</gene>
<evidence type="ECO:0000259" key="3">
    <source>
        <dbReference type="Pfam" id="PF03372"/>
    </source>
</evidence>
<accession>A0A1B1SD06</accession>
<dbReference type="InterPro" id="IPR051916">
    <property type="entry name" value="GPI-anchor_lipid_remodeler"/>
</dbReference>
<dbReference type="Pfam" id="PF16656">
    <property type="entry name" value="Pur_ac_phosph_N"/>
    <property type="match status" value="1"/>
</dbReference>
<dbReference type="InterPro" id="IPR008963">
    <property type="entry name" value="Purple_acid_Pase-like_N"/>
</dbReference>
<dbReference type="InterPro" id="IPR004843">
    <property type="entry name" value="Calcineurin-like_PHP"/>
</dbReference>
<dbReference type="GO" id="GO:0003993">
    <property type="term" value="F:acid phosphatase activity"/>
    <property type="evidence" value="ECO:0007669"/>
    <property type="project" value="InterPro"/>
</dbReference>
<dbReference type="GO" id="GO:0004519">
    <property type="term" value="F:endonuclease activity"/>
    <property type="evidence" value="ECO:0007669"/>
    <property type="project" value="UniProtKB-KW"/>
</dbReference>
<dbReference type="GO" id="GO:0006506">
    <property type="term" value="P:GPI anchor biosynthetic process"/>
    <property type="evidence" value="ECO:0007669"/>
    <property type="project" value="TreeGrafter"/>
</dbReference>
<dbReference type="PANTHER" id="PTHR14859">
    <property type="entry name" value="CALCOFLUOR WHITE HYPERSENSITIVE PROTEIN PRECURSOR"/>
    <property type="match status" value="1"/>
</dbReference>
<dbReference type="InterPro" id="IPR029052">
    <property type="entry name" value="Metallo-depent_PP-like"/>
</dbReference>
<feature type="domain" description="Purple acid phosphatase N-terminal" evidence="4">
    <location>
        <begin position="268"/>
        <end position="337"/>
    </location>
</feature>
<evidence type="ECO:0000313" key="6">
    <source>
        <dbReference type="Proteomes" id="UP000186351"/>
    </source>
</evidence>
<evidence type="ECO:0000259" key="4">
    <source>
        <dbReference type="Pfam" id="PF16656"/>
    </source>
</evidence>
<keyword evidence="5" id="KW-0255">Endonuclease</keyword>
<dbReference type="EMBL" id="CP015402">
    <property type="protein sequence ID" value="ANU64712.2"/>
    <property type="molecule type" value="Genomic_DNA"/>
</dbReference>
<keyword evidence="6" id="KW-1185">Reference proteome</keyword>
<protein>
    <submittedName>
        <fullName evidence="5">Endonuclease</fullName>
    </submittedName>
</protein>